<dbReference type="SUPFAM" id="SSF56235">
    <property type="entry name" value="N-terminal nucleophile aminohydrolases (Ntn hydrolases)"/>
    <property type="match status" value="1"/>
</dbReference>
<evidence type="ECO:0000256" key="3">
    <source>
        <dbReference type="ARBA" id="ARBA00012737"/>
    </source>
</evidence>
<proteinExistence type="inferred from homology"/>
<comment type="pathway">
    <text evidence="1">Amino-acid biosynthesis; L-asparagine biosynthesis; L-asparagine from L-aspartate (L-Gln route): step 1/1.</text>
</comment>
<reference evidence="9 10" key="1">
    <citation type="journal article" date="2019" name="Int. J. Syst. Evol. Microbiol.">
        <title>The Global Catalogue of Microorganisms (GCM) 10K type strain sequencing project: providing services to taxonomists for standard genome sequencing and annotation.</title>
        <authorList>
            <consortium name="The Broad Institute Genomics Platform"/>
            <consortium name="The Broad Institute Genome Sequencing Center for Infectious Disease"/>
            <person name="Wu L."/>
            <person name="Ma J."/>
        </authorList>
    </citation>
    <scope>NUCLEOTIDE SEQUENCE [LARGE SCALE GENOMIC DNA]</scope>
    <source>
        <strain evidence="9 10">JCM 15910</strain>
    </source>
</reference>
<dbReference type="InterPro" id="IPR001962">
    <property type="entry name" value="Asn_synthase"/>
</dbReference>
<evidence type="ECO:0000256" key="7">
    <source>
        <dbReference type="ARBA" id="ARBA00048741"/>
    </source>
</evidence>
<dbReference type="Pfam" id="PF13522">
    <property type="entry name" value="GATase_6"/>
    <property type="match status" value="1"/>
</dbReference>
<dbReference type="EC" id="6.3.5.4" evidence="3"/>
<evidence type="ECO:0000256" key="4">
    <source>
        <dbReference type="ARBA" id="ARBA00022741"/>
    </source>
</evidence>
<dbReference type="InterPro" id="IPR051786">
    <property type="entry name" value="ASN_synthetase/amidase"/>
</dbReference>
<name>A0ABN1M5G0_9SPHN</name>
<dbReference type="Pfam" id="PF00733">
    <property type="entry name" value="Asn_synthase"/>
    <property type="match status" value="1"/>
</dbReference>
<keyword evidence="10" id="KW-1185">Reference proteome</keyword>
<evidence type="ECO:0000256" key="1">
    <source>
        <dbReference type="ARBA" id="ARBA00005187"/>
    </source>
</evidence>
<dbReference type="SUPFAM" id="SSF52402">
    <property type="entry name" value="Adenine nucleotide alpha hydrolases-like"/>
    <property type="match status" value="1"/>
</dbReference>
<dbReference type="PANTHER" id="PTHR43284">
    <property type="entry name" value="ASPARAGINE SYNTHETASE (GLUTAMINE-HYDROLYZING)"/>
    <property type="match status" value="1"/>
</dbReference>
<dbReference type="PROSITE" id="PS51278">
    <property type="entry name" value="GATASE_TYPE_2"/>
    <property type="match status" value="1"/>
</dbReference>
<dbReference type="Gene3D" id="3.40.50.620">
    <property type="entry name" value="HUPs"/>
    <property type="match status" value="2"/>
</dbReference>
<dbReference type="InterPro" id="IPR017932">
    <property type="entry name" value="GATase_2_dom"/>
</dbReference>
<evidence type="ECO:0000313" key="10">
    <source>
        <dbReference type="Proteomes" id="UP001500738"/>
    </source>
</evidence>
<protein>
    <recommendedName>
        <fullName evidence="3">asparagine synthase (glutamine-hydrolyzing)</fullName>
        <ecNumber evidence="3">6.3.5.4</ecNumber>
    </recommendedName>
</protein>
<keyword evidence="4" id="KW-0547">Nucleotide-binding</keyword>
<organism evidence="9 10">
    <name type="scientific">Sphingopyxis soli</name>
    <dbReference type="NCBI Taxonomy" id="592051"/>
    <lineage>
        <taxon>Bacteria</taxon>
        <taxon>Pseudomonadati</taxon>
        <taxon>Pseudomonadota</taxon>
        <taxon>Alphaproteobacteria</taxon>
        <taxon>Sphingomonadales</taxon>
        <taxon>Sphingomonadaceae</taxon>
        <taxon>Sphingopyxis</taxon>
    </lineage>
</organism>
<evidence type="ECO:0000259" key="8">
    <source>
        <dbReference type="PROSITE" id="PS51278"/>
    </source>
</evidence>
<evidence type="ECO:0000256" key="6">
    <source>
        <dbReference type="ARBA" id="ARBA00022962"/>
    </source>
</evidence>
<gene>
    <name evidence="9" type="primary">asnB</name>
    <name evidence="9" type="ORF">GCM10009115_17460</name>
</gene>
<sequence length="624" mass="68298">MTTAIRRRGPDADGAWVDTDRGVALGHRRLSIIDLSPGGAQPMESADGRYVIVYNGEIYNFADLRADLEAAGQAPGWRGHSDTEVLLAALSAWGLDRTLAALNGMFAFALWDRAEGRLSLARDRMGEKPLYHGWVGQGEQRTLLFASDLAALHAHPAFRPEIDPASVSQLLRFGHVPDPASVYRGVGKLAPGTRLTLSADGGEDAFVYWDTLSEYARAAGEARFRGDAIEAVDELERLLGNAVLRQSVADVPLGSFLSGGIDSSAVTALLQHNASGPVKSFSIGFSESAYDESPHARAVAAHLGTDHQELIVTPEDALAVIPDLPGIYSEPFADSSQIPTYLVARMAREQVTVALSGDAGDELFAGYNRHVHAHRSWPRLARIPRPLRRLAGRAMTAVSPARWDAAIGPLVARKAVGVGEKMHKAAGVIASRDGDALYATLISVNPDFRELLRHPSEKDGFEGRALEIVAGLPLPDRMMAMDAIHYLPGDILTKVDRAAMAVSLETRVPMLDVDVIRFAWSLPADMKLRDGVSKWPLREMLYRHVPRQLIERPKQGFGVPIHDWLRGPLREWAEGLLFDSAASLDEYFDRPAIAALWQRHLSGAGNHQHRLWPILMFQAWRARS</sequence>
<feature type="domain" description="Glutamine amidotransferase type-2" evidence="8">
    <location>
        <begin position="1"/>
        <end position="200"/>
    </location>
</feature>
<dbReference type="PIRSF" id="PIRSF001589">
    <property type="entry name" value="Asn_synthetase_glu-h"/>
    <property type="match status" value="1"/>
</dbReference>
<dbReference type="Gene3D" id="3.60.20.10">
    <property type="entry name" value="Glutamine Phosphoribosylpyrophosphate, subunit 1, domain 1"/>
    <property type="match status" value="1"/>
</dbReference>
<dbReference type="InterPro" id="IPR029055">
    <property type="entry name" value="Ntn_hydrolases_N"/>
</dbReference>
<accession>A0ABN1M5G0</accession>
<evidence type="ECO:0000256" key="5">
    <source>
        <dbReference type="ARBA" id="ARBA00022840"/>
    </source>
</evidence>
<dbReference type="CDD" id="cd01991">
    <property type="entry name" value="Asn_synthase_B_C"/>
    <property type="match status" value="1"/>
</dbReference>
<evidence type="ECO:0000313" key="9">
    <source>
        <dbReference type="EMBL" id="GAA0864138.1"/>
    </source>
</evidence>
<dbReference type="Proteomes" id="UP001500738">
    <property type="component" value="Unassembled WGS sequence"/>
</dbReference>
<dbReference type="NCBIfam" id="TIGR01536">
    <property type="entry name" value="asn_synth_AEB"/>
    <property type="match status" value="1"/>
</dbReference>
<keyword evidence="5" id="KW-0067">ATP-binding</keyword>
<comment type="catalytic activity">
    <reaction evidence="7">
        <text>L-aspartate + L-glutamine + ATP + H2O = L-asparagine + L-glutamate + AMP + diphosphate + H(+)</text>
        <dbReference type="Rhea" id="RHEA:12228"/>
        <dbReference type="ChEBI" id="CHEBI:15377"/>
        <dbReference type="ChEBI" id="CHEBI:15378"/>
        <dbReference type="ChEBI" id="CHEBI:29985"/>
        <dbReference type="ChEBI" id="CHEBI:29991"/>
        <dbReference type="ChEBI" id="CHEBI:30616"/>
        <dbReference type="ChEBI" id="CHEBI:33019"/>
        <dbReference type="ChEBI" id="CHEBI:58048"/>
        <dbReference type="ChEBI" id="CHEBI:58359"/>
        <dbReference type="ChEBI" id="CHEBI:456215"/>
        <dbReference type="EC" id="6.3.5.4"/>
    </reaction>
</comment>
<dbReference type="InterPro" id="IPR014729">
    <property type="entry name" value="Rossmann-like_a/b/a_fold"/>
</dbReference>
<dbReference type="EMBL" id="BAAAFE010000007">
    <property type="protein sequence ID" value="GAA0864138.1"/>
    <property type="molecule type" value="Genomic_DNA"/>
</dbReference>
<comment type="similarity">
    <text evidence="2">Belongs to the asparagine synthetase family.</text>
</comment>
<dbReference type="InterPro" id="IPR033738">
    <property type="entry name" value="AsnB_N"/>
</dbReference>
<dbReference type="PANTHER" id="PTHR43284:SF1">
    <property type="entry name" value="ASPARAGINE SYNTHETASE"/>
    <property type="match status" value="1"/>
</dbReference>
<evidence type="ECO:0000256" key="2">
    <source>
        <dbReference type="ARBA" id="ARBA00005752"/>
    </source>
</evidence>
<comment type="caution">
    <text evidence="9">The sequence shown here is derived from an EMBL/GenBank/DDBJ whole genome shotgun (WGS) entry which is preliminary data.</text>
</comment>
<dbReference type="CDD" id="cd00712">
    <property type="entry name" value="AsnB"/>
    <property type="match status" value="1"/>
</dbReference>
<keyword evidence="6" id="KW-0315">Glutamine amidotransferase</keyword>
<dbReference type="InterPro" id="IPR006426">
    <property type="entry name" value="Asn_synth_AEB"/>
</dbReference>